<dbReference type="InterPro" id="IPR011704">
    <property type="entry name" value="ATPase_dyneun-rel_AAA"/>
</dbReference>
<sequence>MDNAQLLNAFSEAITELEPYYRKAVEDGTDEQTIAKEEVALNGTSPFEDRNIILYGPPGTGKTYNTVKYAVAIIENSSLKQIDQEVKDFGYNQVFDRYKGYKDKGQIAFTTFHQSYGYEEFIEGIKPVIDEEHTGEVKYSLESGVFKGFCDAASKLKVVTNNDNSDMISGNPTIWKISLEGAGDNHTKRECFRDNCIRIGWDHLPEQIEYETVCDSSTVRDMLLDFQDNMSIGDVVLSLYNKSTIDAIGIVTGEYIFDNSLGDYKRKRNVRWLATNIRENIYALNGNTNLTTRTLYKLNRINSSDLIEIIEKYQDNYTNTISVEREVKNYVFIIDEINRGNISKIFGELITLIEKSKRLGQEEELTAILPYSKKKFGVPDNVYILGTMNTADRSIALLDTALRRRFKFIEMMPQSGVLDSINVSDIKVSKLLDIINKRIEVLYDREHMIGHAYFMDLRDNPSIECLANIFKNSIIPLLQEYFYEDYNKIQLVLGDMNKIDELKFIKNTKVDSKLFGNISEIDADKDVYQINEEALLNSEAYVQVYEY</sequence>
<evidence type="ECO:0000259" key="1">
    <source>
        <dbReference type="Pfam" id="PF07728"/>
    </source>
</evidence>
<dbReference type="GO" id="GO:0016887">
    <property type="term" value="F:ATP hydrolysis activity"/>
    <property type="evidence" value="ECO:0007669"/>
    <property type="project" value="InterPro"/>
</dbReference>
<proteinExistence type="predicted"/>
<gene>
    <name evidence="2" type="ORF">CF651_11235</name>
</gene>
<evidence type="ECO:0000313" key="2">
    <source>
        <dbReference type="EMBL" id="OXM86226.1"/>
    </source>
</evidence>
<dbReference type="InterPro" id="IPR052934">
    <property type="entry name" value="Methyl-DNA_Rec/Restrict_Enz"/>
</dbReference>
<keyword evidence="3" id="KW-1185">Reference proteome</keyword>
<evidence type="ECO:0000313" key="3">
    <source>
        <dbReference type="Proteomes" id="UP000215509"/>
    </source>
</evidence>
<dbReference type="PANTHER" id="PTHR37291">
    <property type="entry name" value="5-METHYLCYTOSINE-SPECIFIC RESTRICTION ENZYME B"/>
    <property type="match status" value="1"/>
</dbReference>
<comment type="caution">
    <text evidence="2">The sequence shown here is derived from an EMBL/GenBank/DDBJ whole genome shotgun (WGS) entry which is preliminary data.</text>
</comment>
<dbReference type="PANTHER" id="PTHR37291:SF1">
    <property type="entry name" value="TYPE IV METHYL-DIRECTED RESTRICTION ENZYME ECOKMCRB SUBUNIT"/>
    <property type="match status" value="1"/>
</dbReference>
<dbReference type="EMBL" id="NMQW01000017">
    <property type="protein sequence ID" value="OXM86226.1"/>
    <property type="molecule type" value="Genomic_DNA"/>
</dbReference>
<accession>A0A229URS5</accession>
<feature type="domain" description="ATPase dynein-related AAA" evidence="1">
    <location>
        <begin position="301"/>
        <end position="406"/>
    </location>
</feature>
<dbReference type="SUPFAM" id="SSF52540">
    <property type="entry name" value="P-loop containing nucleoside triphosphate hydrolases"/>
    <property type="match status" value="1"/>
</dbReference>
<organism evidence="2 3">
    <name type="scientific">Paenibacillus rigui</name>
    <dbReference type="NCBI Taxonomy" id="554312"/>
    <lineage>
        <taxon>Bacteria</taxon>
        <taxon>Bacillati</taxon>
        <taxon>Bacillota</taxon>
        <taxon>Bacilli</taxon>
        <taxon>Bacillales</taxon>
        <taxon>Paenibacillaceae</taxon>
        <taxon>Paenibacillus</taxon>
    </lineage>
</organism>
<dbReference type="GO" id="GO:0005524">
    <property type="term" value="F:ATP binding"/>
    <property type="evidence" value="ECO:0007669"/>
    <property type="project" value="InterPro"/>
</dbReference>
<name>A0A229URS5_9BACL</name>
<dbReference type="InterPro" id="IPR027417">
    <property type="entry name" value="P-loop_NTPase"/>
</dbReference>
<dbReference type="AlphaFoldDB" id="A0A229URS5"/>
<dbReference type="Proteomes" id="UP000215509">
    <property type="component" value="Unassembled WGS sequence"/>
</dbReference>
<protein>
    <recommendedName>
        <fullName evidence="1">ATPase dynein-related AAA domain-containing protein</fullName>
    </recommendedName>
</protein>
<reference evidence="2 3" key="1">
    <citation type="submission" date="2017-07" db="EMBL/GenBank/DDBJ databases">
        <title>Genome sequencing and assembly of Paenibacillus rigui.</title>
        <authorList>
            <person name="Mayilraj S."/>
        </authorList>
    </citation>
    <scope>NUCLEOTIDE SEQUENCE [LARGE SCALE GENOMIC DNA]</scope>
    <source>
        <strain evidence="2 3">JCM 16352</strain>
    </source>
</reference>
<dbReference type="Gene3D" id="3.40.50.300">
    <property type="entry name" value="P-loop containing nucleotide triphosphate hydrolases"/>
    <property type="match status" value="1"/>
</dbReference>
<dbReference type="Pfam" id="PF07728">
    <property type="entry name" value="AAA_5"/>
    <property type="match status" value="1"/>
</dbReference>